<dbReference type="EMBL" id="HF935428">
    <property type="protein sequence ID" value="CCX30190.1"/>
    <property type="molecule type" value="Genomic_DNA"/>
</dbReference>
<name>U4LLF5_PYROM</name>
<keyword evidence="1" id="KW-0732">Signal</keyword>
<keyword evidence="3" id="KW-1185">Reference proteome</keyword>
<evidence type="ECO:0000313" key="3">
    <source>
        <dbReference type="Proteomes" id="UP000018144"/>
    </source>
</evidence>
<organism evidence="2 3">
    <name type="scientific">Pyronema omphalodes (strain CBS 100304)</name>
    <name type="common">Pyronema confluens</name>
    <dbReference type="NCBI Taxonomy" id="1076935"/>
    <lineage>
        <taxon>Eukaryota</taxon>
        <taxon>Fungi</taxon>
        <taxon>Dikarya</taxon>
        <taxon>Ascomycota</taxon>
        <taxon>Pezizomycotina</taxon>
        <taxon>Pezizomycetes</taxon>
        <taxon>Pezizales</taxon>
        <taxon>Pyronemataceae</taxon>
        <taxon>Pyronema</taxon>
    </lineage>
</organism>
<reference evidence="2 3" key="1">
    <citation type="journal article" date="2013" name="PLoS Genet.">
        <title>The genome and development-dependent transcriptomes of Pyronema confluens: a window into fungal evolution.</title>
        <authorList>
            <person name="Traeger S."/>
            <person name="Altegoer F."/>
            <person name="Freitag M."/>
            <person name="Gabaldon T."/>
            <person name="Kempken F."/>
            <person name="Kumar A."/>
            <person name="Marcet-Houben M."/>
            <person name="Poggeler S."/>
            <person name="Stajich J.E."/>
            <person name="Nowrousian M."/>
        </authorList>
    </citation>
    <scope>NUCLEOTIDE SEQUENCE [LARGE SCALE GENOMIC DNA]</scope>
    <source>
        <strain evidence="3">CBS 100304</strain>
        <tissue evidence="2">Vegetative mycelium</tissue>
    </source>
</reference>
<protein>
    <submittedName>
        <fullName evidence="2">Uncharacterized protein</fullName>
    </submittedName>
</protein>
<dbReference type="OrthoDB" id="2910287at2759"/>
<gene>
    <name evidence="2" type="ORF">PCON_08292</name>
</gene>
<dbReference type="AlphaFoldDB" id="U4LLF5"/>
<evidence type="ECO:0000256" key="1">
    <source>
        <dbReference type="SAM" id="SignalP"/>
    </source>
</evidence>
<feature type="signal peptide" evidence="1">
    <location>
        <begin position="1"/>
        <end position="20"/>
    </location>
</feature>
<proteinExistence type="predicted"/>
<feature type="chain" id="PRO_5004651547" evidence="1">
    <location>
        <begin position="21"/>
        <end position="130"/>
    </location>
</feature>
<dbReference type="Proteomes" id="UP000018144">
    <property type="component" value="Unassembled WGS sequence"/>
</dbReference>
<evidence type="ECO:0000313" key="2">
    <source>
        <dbReference type="EMBL" id="CCX30190.1"/>
    </source>
</evidence>
<sequence length="130" mass="14766">MKVSVAVLSLFSIIPAIITAAPTQGESNMKNMSINPRGRLEYIVYYCKREDFRDCNQVDLSPGECWYVGQEFNDRMLSYAVGGGKCCAFYDNWNCRGIMFKATGMREKSLPGWLRGRVSSIKCERSCHQL</sequence>
<accession>U4LLF5</accession>
<dbReference type="Gene3D" id="2.60.20.10">
    <property type="entry name" value="Crystallins"/>
    <property type="match status" value="1"/>
</dbReference>